<feature type="transmembrane region" description="Helical" evidence="6">
    <location>
        <begin position="86"/>
        <end position="109"/>
    </location>
</feature>
<feature type="transmembrane region" description="Helical" evidence="6">
    <location>
        <begin position="61"/>
        <end position="80"/>
    </location>
</feature>
<feature type="transmembrane region" description="Helical" evidence="6">
    <location>
        <begin position="116"/>
        <end position="134"/>
    </location>
</feature>
<feature type="transmembrane region" description="Helical" evidence="6">
    <location>
        <begin position="146"/>
        <end position="167"/>
    </location>
</feature>
<evidence type="ECO:0000256" key="2">
    <source>
        <dbReference type="ARBA" id="ARBA00007362"/>
    </source>
</evidence>
<protein>
    <submittedName>
        <fullName evidence="8">EamA family transporter</fullName>
    </submittedName>
</protein>
<dbReference type="OrthoDB" id="9790852at2"/>
<reference evidence="8 9" key="1">
    <citation type="submission" date="2017-08" db="EMBL/GenBank/DDBJ databases">
        <title>Draft genome sequences of 64 type strains of genus Staph aureus.</title>
        <authorList>
            <person name="Cole K."/>
            <person name="Golubchik T."/>
            <person name="Russell J."/>
            <person name="Foster D."/>
            <person name="Llewelyn M."/>
            <person name="Wilson D."/>
            <person name="Crook D."/>
            <person name="Paul J."/>
        </authorList>
    </citation>
    <scope>NUCLEOTIDE SEQUENCE [LARGE SCALE GENOMIC DNA]</scope>
    <source>
        <strain evidence="8 9">DSM 29875</strain>
    </source>
</reference>
<dbReference type="RefSeq" id="WP_103372203.1">
    <property type="nucleotide sequence ID" value="NZ_CBCRVO010000002.1"/>
</dbReference>
<feature type="transmembrane region" description="Helical" evidence="6">
    <location>
        <begin position="260"/>
        <end position="278"/>
    </location>
</feature>
<gene>
    <name evidence="8" type="ORF">CD039_10060</name>
</gene>
<evidence type="ECO:0000256" key="5">
    <source>
        <dbReference type="ARBA" id="ARBA00023136"/>
    </source>
</evidence>
<comment type="similarity">
    <text evidence="2">Belongs to the EamA transporter family.</text>
</comment>
<dbReference type="Pfam" id="PF00892">
    <property type="entry name" value="EamA"/>
    <property type="match status" value="2"/>
</dbReference>
<keyword evidence="5 6" id="KW-0472">Membrane</keyword>
<dbReference type="GeneID" id="98298687"/>
<dbReference type="PANTHER" id="PTHR32322">
    <property type="entry name" value="INNER MEMBRANE TRANSPORTER"/>
    <property type="match status" value="1"/>
</dbReference>
<dbReference type="InterPro" id="IPR050638">
    <property type="entry name" value="AA-Vitamin_Transporters"/>
</dbReference>
<dbReference type="InterPro" id="IPR037185">
    <property type="entry name" value="EmrE-like"/>
</dbReference>
<accession>A0A2K4FAV3</accession>
<name>A0A2K4FAV3_9STAP</name>
<evidence type="ECO:0000313" key="9">
    <source>
        <dbReference type="Proteomes" id="UP000242712"/>
    </source>
</evidence>
<proteinExistence type="inferred from homology"/>
<comment type="subcellular location">
    <subcellularLocation>
        <location evidence="1">Endomembrane system</location>
        <topology evidence="1">Multi-pass membrane protein</topology>
    </subcellularLocation>
</comment>
<keyword evidence="9" id="KW-1185">Reference proteome</keyword>
<evidence type="ECO:0000256" key="3">
    <source>
        <dbReference type="ARBA" id="ARBA00022692"/>
    </source>
</evidence>
<dbReference type="SUPFAM" id="SSF103481">
    <property type="entry name" value="Multidrug resistance efflux transporter EmrE"/>
    <property type="match status" value="2"/>
</dbReference>
<sequence>MKKFGLLALLSLIWGSQFLFTAVIAHDASATFIAFGKAILGSIFLTIVTLLMQKGKYRKQWLLYIFIALFEVVLPFIFIAQGQRHVSSGISSVIMALMPVFTLLIMFIATSKKLNLFETLAIILGFIGVVFISWDPNHFDYDSILSLVLLVSATFCFAISLVLMQRLKDPAPLHHMRNVLYIASGMLLILLIIVPHAFTFNFDGGQWVSLIILGIVHSALAYVIYNTLVNLYSPIFASLANYMVPVVGLLLGLIFLHEHLSVNAIIGIVIVFVSLVLSQKQST</sequence>
<feature type="transmembrane region" description="Helical" evidence="6">
    <location>
        <begin position="179"/>
        <end position="198"/>
    </location>
</feature>
<evidence type="ECO:0000256" key="6">
    <source>
        <dbReference type="SAM" id="Phobius"/>
    </source>
</evidence>
<comment type="caution">
    <text evidence="8">The sequence shown here is derived from an EMBL/GenBank/DDBJ whole genome shotgun (WGS) entry which is preliminary data.</text>
</comment>
<dbReference type="AlphaFoldDB" id="A0A2K4FAV3"/>
<keyword evidence="4 6" id="KW-1133">Transmembrane helix</keyword>
<evidence type="ECO:0000259" key="7">
    <source>
        <dbReference type="Pfam" id="PF00892"/>
    </source>
</evidence>
<evidence type="ECO:0000256" key="1">
    <source>
        <dbReference type="ARBA" id="ARBA00004127"/>
    </source>
</evidence>
<feature type="transmembrane region" description="Helical" evidence="6">
    <location>
        <begin position="231"/>
        <end position="254"/>
    </location>
</feature>
<feature type="transmembrane region" description="Helical" evidence="6">
    <location>
        <begin position="31"/>
        <end position="52"/>
    </location>
</feature>
<evidence type="ECO:0000313" key="8">
    <source>
        <dbReference type="EMBL" id="POA08417.1"/>
    </source>
</evidence>
<dbReference type="PANTHER" id="PTHR32322:SF2">
    <property type="entry name" value="EAMA DOMAIN-CONTAINING PROTEIN"/>
    <property type="match status" value="1"/>
</dbReference>
<feature type="domain" description="EamA" evidence="7">
    <location>
        <begin position="6"/>
        <end position="133"/>
    </location>
</feature>
<feature type="transmembrane region" description="Helical" evidence="6">
    <location>
        <begin position="204"/>
        <end position="224"/>
    </location>
</feature>
<dbReference type="Proteomes" id="UP000242712">
    <property type="component" value="Unassembled WGS sequence"/>
</dbReference>
<dbReference type="EMBL" id="PPPX01000016">
    <property type="protein sequence ID" value="POA08417.1"/>
    <property type="molecule type" value="Genomic_DNA"/>
</dbReference>
<dbReference type="GO" id="GO:0016020">
    <property type="term" value="C:membrane"/>
    <property type="evidence" value="ECO:0007669"/>
    <property type="project" value="UniProtKB-SubCell"/>
</dbReference>
<evidence type="ECO:0000256" key="4">
    <source>
        <dbReference type="ARBA" id="ARBA00022989"/>
    </source>
</evidence>
<feature type="domain" description="EamA" evidence="7">
    <location>
        <begin position="147"/>
        <end position="277"/>
    </location>
</feature>
<organism evidence="8 9">
    <name type="scientific">Staphylococcus argensis</name>
    <dbReference type="NCBI Taxonomy" id="1607738"/>
    <lineage>
        <taxon>Bacteria</taxon>
        <taxon>Bacillati</taxon>
        <taxon>Bacillota</taxon>
        <taxon>Bacilli</taxon>
        <taxon>Bacillales</taxon>
        <taxon>Staphylococcaceae</taxon>
        <taxon>Staphylococcus</taxon>
    </lineage>
</organism>
<keyword evidence="3 6" id="KW-0812">Transmembrane</keyword>
<dbReference type="InterPro" id="IPR000620">
    <property type="entry name" value="EamA_dom"/>
</dbReference>